<dbReference type="RefSeq" id="WP_144236784.1">
    <property type="nucleotide sequence ID" value="NZ_VJWA01000001.1"/>
</dbReference>
<dbReference type="GO" id="GO:0006508">
    <property type="term" value="P:proteolysis"/>
    <property type="evidence" value="ECO:0007669"/>
    <property type="project" value="InterPro"/>
</dbReference>
<dbReference type="Proteomes" id="UP000317894">
    <property type="component" value="Unassembled WGS sequence"/>
</dbReference>
<dbReference type="OrthoDB" id="1094230at2"/>
<feature type="signal peptide" evidence="3">
    <location>
        <begin position="1"/>
        <end position="18"/>
    </location>
</feature>
<keyword evidence="2" id="KW-0720">Serine protease</keyword>
<dbReference type="Gene3D" id="3.40.50.1820">
    <property type="entry name" value="alpha/beta hydrolase"/>
    <property type="match status" value="1"/>
</dbReference>
<dbReference type="InterPro" id="IPR011042">
    <property type="entry name" value="6-blade_b-propeller_TolB-like"/>
</dbReference>
<keyword evidence="6" id="KW-1185">Reference proteome</keyword>
<dbReference type="EMBL" id="VJWA01000001">
    <property type="protein sequence ID" value="TRW18090.1"/>
    <property type="molecule type" value="Genomic_DNA"/>
</dbReference>
<comment type="caution">
    <text evidence="5">The sequence shown here is derived from an EMBL/GenBank/DDBJ whole genome shotgun (WGS) entry which is preliminary data.</text>
</comment>
<dbReference type="Pfam" id="PF00326">
    <property type="entry name" value="Peptidase_S9"/>
    <property type="match status" value="1"/>
</dbReference>
<name>A0A552UIS1_9SPHN</name>
<evidence type="ECO:0000256" key="2">
    <source>
        <dbReference type="ARBA" id="ARBA00022825"/>
    </source>
</evidence>
<evidence type="ECO:0000313" key="6">
    <source>
        <dbReference type="Proteomes" id="UP000317894"/>
    </source>
</evidence>
<dbReference type="GO" id="GO:0004252">
    <property type="term" value="F:serine-type endopeptidase activity"/>
    <property type="evidence" value="ECO:0007669"/>
    <property type="project" value="TreeGrafter"/>
</dbReference>
<proteinExistence type="predicted"/>
<feature type="chain" id="PRO_5021797231" evidence="3">
    <location>
        <begin position="19"/>
        <end position="638"/>
    </location>
</feature>
<keyword evidence="2" id="KW-0645">Protease</keyword>
<dbReference type="PANTHER" id="PTHR42776:SF27">
    <property type="entry name" value="DIPEPTIDYL PEPTIDASE FAMILY MEMBER 6"/>
    <property type="match status" value="1"/>
</dbReference>
<keyword evidence="3" id="KW-0732">Signal</keyword>
<evidence type="ECO:0000256" key="1">
    <source>
        <dbReference type="ARBA" id="ARBA00022801"/>
    </source>
</evidence>
<dbReference type="SUPFAM" id="SSF53474">
    <property type="entry name" value="alpha/beta-Hydrolases"/>
    <property type="match status" value="1"/>
</dbReference>
<reference evidence="5 6" key="1">
    <citation type="submission" date="2019-07" db="EMBL/GenBank/DDBJ databases">
        <title>Novel species isolated from glacier.</title>
        <authorList>
            <person name="Liu Q."/>
            <person name="Xin Y.-H."/>
        </authorList>
    </citation>
    <scope>NUCLEOTIDE SEQUENCE [LARGE SCALE GENOMIC DNA]</scope>
    <source>
        <strain evidence="5 6">LB1R16</strain>
    </source>
</reference>
<keyword evidence="1" id="KW-0378">Hydrolase</keyword>
<dbReference type="Pfam" id="PF07676">
    <property type="entry name" value="PD40"/>
    <property type="match status" value="1"/>
</dbReference>
<dbReference type="InterPro" id="IPR029058">
    <property type="entry name" value="AB_hydrolase_fold"/>
</dbReference>
<evidence type="ECO:0000313" key="5">
    <source>
        <dbReference type="EMBL" id="TRW18090.1"/>
    </source>
</evidence>
<dbReference type="AlphaFoldDB" id="A0A552UIS1"/>
<dbReference type="InterPro" id="IPR001375">
    <property type="entry name" value="Peptidase_S9_cat"/>
</dbReference>
<dbReference type="Gene3D" id="2.120.10.30">
    <property type="entry name" value="TolB, C-terminal domain"/>
    <property type="match status" value="1"/>
</dbReference>
<evidence type="ECO:0000256" key="3">
    <source>
        <dbReference type="SAM" id="SignalP"/>
    </source>
</evidence>
<gene>
    <name evidence="5" type="ORF">FMM06_08260</name>
</gene>
<sequence>MRRMILLAATMLAGAAQAQVPTIPKPAAITADGIPALPESLRAATQPYLESRTAGVLGWNPKTRGLLIATRFGNAAQLHEVARPGGARTQISFEAEPVVRAAYAPRSGDTLLVSKDIGGGEFFQLFTLANGRLTMLTDGKSRNDGGTWSPDGKLVAYTSTRRDGTASDIYVIDPRDAKTDRMVLQVKENGWNVEDIAPGNAKALVSRGVSIEQSELFELDLASGKLTRLTPEGAKVAWGSAQYGTDGTIYVTTDLDSDVQRLGKLGRDGKFTALTPPGKWDVEGFDIADDGSFIAYVVNENGASKLRLLDVKSGRIREPKLPAGVIGGIEIAPWGDIAFSLDSARSPADAWVVDPKTLAATRWTFSETGGLDATKNREPELVTVKSFDGESVSGLLYRPDPAKFPGKRPLIFNIHGGPEGQTRPTFKGATNYLLDELGIAVFYPNVRGSTGYGKRFVGLDNGPFKREDSVKDIGAFLDVLEKDPALDKSRFAQTGGSYGGYMCYANAIRYPQRFKAALCVVAISNFVTFLENTQSYRRDLRRVEYGDERIPEQRAKLLEISPLTRIGEIKVPLFIVTGGNDPRVPASEAEQVVKAVRGNGGTVWHMLAADEGHGFRKKVNTDYNFWATLTFWQTYLLK</sequence>
<accession>A0A552UIS1</accession>
<feature type="domain" description="Peptidase S9 prolyl oligopeptidase catalytic" evidence="4">
    <location>
        <begin position="426"/>
        <end position="636"/>
    </location>
</feature>
<protein>
    <submittedName>
        <fullName evidence="5">S9 family peptidase</fullName>
    </submittedName>
</protein>
<organism evidence="5 6">
    <name type="scientific">Glacieibacterium frigidum</name>
    <dbReference type="NCBI Taxonomy" id="2593303"/>
    <lineage>
        <taxon>Bacteria</taxon>
        <taxon>Pseudomonadati</taxon>
        <taxon>Pseudomonadota</taxon>
        <taxon>Alphaproteobacteria</taxon>
        <taxon>Sphingomonadales</taxon>
        <taxon>Sphingosinicellaceae</taxon>
        <taxon>Glacieibacterium</taxon>
    </lineage>
</organism>
<dbReference type="PANTHER" id="PTHR42776">
    <property type="entry name" value="SERINE PEPTIDASE S9 FAMILY MEMBER"/>
    <property type="match status" value="1"/>
</dbReference>
<dbReference type="InterPro" id="IPR011659">
    <property type="entry name" value="WD40"/>
</dbReference>
<evidence type="ECO:0000259" key="4">
    <source>
        <dbReference type="Pfam" id="PF00326"/>
    </source>
</evidence>
<dbReference type="SUPFAM" id="SSF69304">
    <property type="entry name" value="Tricorn protease N-terminal domain"/>
    <property type="match status" value="1"/>
</dbReference>